<feature type="transmembrane region" description="Helical" evidence="1">
    <location>
        <begin position="91"/>
        <end position="113"/>
    </location>
</feature>
<evidence type="ECO:0000313" key="2">
    <source>
        <dbReference type="EMBL" id="ELZ91336.1"/>
    </source>
</evidence>
<keyword evidence="1" id="KW-1133">Transmembrane helix</keyword>
<evidence type="ECO:0008006" key="4">
    <source>
        <dbReference type="Google" id="ProtNLM"/>
    </source>
</evidence>
<dbReference type="RefSeq" id="WP_008321082.1">
    <property type="nucleotide sequence ID" value="NZ_AOLN01000018.1"/>
</dbReference>
<keyword evidence="3" id="KW-1185">Reference proteome</keyword>
<feature type="transmembrane region" description="Helical" evidence="1">
    <location>
        <begin position="16"/>
        <end position="37"/>
    </location>
</feature>
<dbReference type="PATRIC" id="fig|662479.7.peg.2733"/>
<feature type="transmembrane region" description="Helical" evidence="1">
    <location>
        <begin position="125"/>
        <end position="146"/>
    </location>
</feature>
<keyword evidence="1" id="KW-0812">Transmembrane</keyword>
<comment type="caution">
    <text evidence="2">The sequence shown here is derived from an EMBL/GenBank/DDBJ whole genome shotgun (WGS) entry which is preliminary data.</text>
</comment>
<dbReference type="OrthoDB" id="293503at2157"/>
<keyword evidence="1" id="KW-0472">Membrane</keyword>
<reference evidence="2 3" key="1">
    <citation type="journal article" date="2014" name="PLoS Genet.">
        <title>Phylogenetically driven sequencing of extremely halophilic archaea reveals strategies for static and dynamic osmo-response.</title>
        <authorList>
            <person name="Becker E.A."/>
            <person name="Seitzer P.M."/>
            <person name="Tritt A."/>
            <person name="Larsen D."/>
            <person name="Krusor M."/>
            <person name="Yao A.I."/>
            <person name="Wu D."/>
            <person name="Madern D."/>
            <person name="Eisen J.A."/>
            <person name="Darling A.E."/>
            <person name="Facciotti M.T."/>
        </authorList>
    </citation>
    <scope>NUCLEOTIDE SEQUENCE [LARGE SCALE GENOMIC DNA]</scope>
    <source>
        <strain evidence="2 3">ATCC BAA-1512</strain>
    </source>
</reference>
<dbReference type="STRING" id="662479.C440_13519"/>
<feature type="transmembrane region" description="Helical" evidence="1">
    <location>
        <begin position="49"/>
        <end position="70"/>
    </location>
</feature>
<name>M0I3J8_9EURY</name>
<accession>M0I3J8</accession>
<evidence type="ECO:0000313" key="3">
    <source>
        <dbReference type="Proteomes" id="UP000011550"/>
    </source>
</evidence>
<evidence type="ECO:0000256" key="1">
    <source>
        <dbReference type="SAM" id="Phobius"/>
    </source>
</evidence>
<sequence length="164" mass="17012">MYDDFARLVRDDPDRAVLGVELVFAAVTLVGVAATLVSPTLSAAFLADLGFQIATVAIAALTVVSLLAASRRIVRFVTGRGGLEIESFWRLLEAMFAFFVTGIVAFAAQLGAFDPAGPGPAGGGVFVGLFYAFILAGVGLAVIVCLRGMWLVVDAEIQSALGAD</sequence>
<dbReference type="EMBL" id="AOLN01000018">
    <property type="protein sequence ID" value="ELZ91336.1"/>
    <property type="molecule type" value="Genomic_DNA"/>
</dbReference>
<protein>
    <recommendedName>
        <fullName evidence="4">Transmembrane protein</fullName>
    </recommendedName>
</protein>
<organism evidence="2 3">
    <name type="scientific">Haloferax mucosum ATCC BAA-1512</name>
    <dbReference type="NCBI Taxonomy" id="662479"/>
    <lineage>
        <taxon>Archaea</taxon>
        <taxon>Methanobacteriati</taxon>
        <taxon>Methanobacteriota</taxon>
        <taxon>Stenosarchaea group</taxon>
        <taxon>Halobacteria</taxon>
        <taxon>Halobacteriales</taxon>
        <taxon>Haloferacaceae</taxon>
        <taxon>Haloferax</taxon>
    </lineage>
</organism>
<dbReference type="Proteomes" id="UP000011550">
    <property type="component" value="Unassembled WGS sequence"/>
</dbReference>
<gene>
    <name evidence="2" type="ORF">C440_13519</name>
</gene>
<dbReference type="AlphaFoldDB" id="M0I3J8"/>
<proteinExistence type="predicted"/>